<reference evidence="2 3" key="1">
    <citation type="submission" date="2021-02" db="EMBL/GenBank/DDBJ databases">
        <authorList>
            <person name="Han P."/>
        </authorList>
    </citation>
    <scope>NUCLEOTIDE SEQUENCE [LARGE SCALE GENOMIC DNA]</scope>
    <source>
        <strain evidence="2">Candidatus Nitrospira sp. ZN2</strain>
    </source>
</reference>
<comment type="caution">
    <text evidence="2">The sequence shown here is derived from an EMBL/GenBank/DDBJ whole genome shotgun (WGS) entry which is preliminary data.</text>
</comment>
<protein>
    <submittedName>
        <fullName evidence="2">Uncharacterized protein</fullName>
    </submittedName>
</protein>
<dbReference type="EMBL" id="CAJNBJ010000003">
    <property type="protein sequence ID" value="CAE6736539.1"/>
    <property type="molecule type" value="Genomic_DNA"/>
</dbReference>
<organism evidence="2 3">
    <name type="scientific">Nitrospira defluvii</name>
    <dbReference type="NCBI Taxonomy" id="330214"/>
    <lineage>
        <taxon>Bacteria</taxon>
        <taxon>Pseudomonadati</taxon>
        <taxon>Nitrospirota</taxon>
        <taxon>Nitrospiria</taxon>
        <taxon>Nitrospirales</taxon>
        <taxon>Nitrospiraceae</taxon>
        <taxon>Nitrospira</taxon>
    </lineage>
</organism>
<sequence length="62" mass="6879">MNGRCPLYWGVYIELLTSHWEDGLHLTATVRTGRPLDRNELDTPAPDISASEPCTIAPLVSQ</sequence>
<evidence type="ECO:0000256" key="1">
    <source>
        <dbReference type="SAM" id="MobiDB-lite"/>
    </source>
</evidence>
<gene>
    <name evidence="2" type="ORF">NSPZN2_110030</name>
</gene>
<keyword evidence="3" id="KW-1185">Reference proteome</keyword>
<dbReference type="Proteomes" id="UP000675880">
    <property type="component" value="Unassembled WGS sequence"/>
</dbReference>
<evidence type="ECO:0000313" key="3">
    <source>
        <dbReference type="Proteomes" id="UP000675880"/>
    </source>
</evidence>
<accession>A0ABM8R726</accession>
<evidence type="ECO:0000313" key="2">
    <source>
        <dbReference type="EMBL" id="CAE6736539.1"/>
    </source>
</evidence>
<proteinExistence type="predicted"/>
<feature type="region of interest" description="Disordered" evidence="1">
    <location>
        <begin position="33"/>
        <end position="62"/>
    </location>
</feature>
<name>A0ABM8R726_9BACT</name>